<comment type="caution">
    <text evidence="1">The sequence shown here is derived from an EMBL/GenBank/DDBJ whole genome shotgun (WGS) entry which is preliminary data.</text>
</comment>
<dbReference type="Gene3D" id="1.25.40.390">
    <property type="match status" value="1"/>
</dbReference>
<evidence type="ECO:0008006" key="2">
    <source>
        <dbReference type="Google" id="ProtNLM"/>
    </source>
</evidence>
<dbReference type="InterPro" id="IPR011990">
    <property type="entry name" value="TPR-like_helical_dom_sf"/>
</dbReference>
<proteinExistence type="predicted"/>
<protein>
    <recommendedName>
        <fullName evidence="2">Lipoprotein</fullName>
    </recommendedName>
</protein>
<dbReference type="EMBL" id="AMCI01000252">
    <property type="protein sequence ID" value="EJX10104.1"/>
    <property type="molecule type" value="Genomic_DNA"/>
</dbReference>
<sequence length="526" mass="59256">MKRLKSYIATALLSLLLAGVAASCTGKFDDINCKEYEVTKEEMDRENYAIGATLRSLQGYVIPTQEHSYQFIECLFAGPYAGYFGETNPKWDNSGKGSIYNPTADWLEAAFSTVIVKVYASYRDLCDRTDDPVALALGKLMRVAIMQRETDMFGPIPYSRVLDPQGNASLTVAYDSQEAVYAQMLKELDEVTAVLKENVGIDPETFRKFDNVYFGRMDKWLRFANSLKLRFALRMAYVNPAEARRVAEAAVADGVITTNADNAELTVEDNRASIIFNEWPDHRVGADLLCYMNGYNDPRRDKMFTKVSWQEGGQTVQGFAGVRIGIQCATDLSPFYSKPIISTTSKYMWMNAAEITLLRAEGALRGWSMGGDARSLYEQGVNLSFEQYGVSDPAYLTDDTRRPQGYTDPKGTYSNTAMSNITVPWQPGDENFEANLERIITQKWIALFPNAVEAWSEYRRTDYPKLMPVVANMSGGVINDAQQKIRRLWYPPTEYNENSAHLQEAIATLGGPDNGNTRLWWDKKPR</sequence>
<dbReference type="InterPro" id="IPR024302">
    <property type="entry name" value="SusD-like"/>
</dbReference>
<organism evidence="1">
    <name type="scientific">gut metagenome</name>
    <dbReference type="NCBI Taxonomy" id="749906"/>
    <lineage>
        <taxon>unclassified sequences</taxon>
        <taxon>metagenomes</taxon>
        <taxon>organismal metagenomes</taxon>
    </lineage>
</organism>
<reference evidence="1" key="1">
    <citation type="journal article" date="2012" name="PLoS ONE">
        <title>Gene sets for utilization of primary and secondary nutrition supplies in the distal gut of endangered iberian lynx.</title>
        <authorList>
            <person name="Alcaide M."/>
            <person name="Messina E."/>
            <person name="Richter M."/>
            <person name="Bargiela R."/>
            <person name="Peplies J."/>
            <person name="Huws S.A."/>
            <person name="Newbold C.J."/>
            <person name="Golyshin P.N."/>
            <person name="Simon M.A."/>
            <person name="Lopez G."/>
            <person name="Yakimov M.M."/>
            <person name="Ferrer M."/>
        </authorList>
    </citation>
    <scope>NUCLEOTIDE SEQUENCE</scope>
</reference>
<dbReference type="PROSITE" id="PS51257">
    <property type="entry name" value="PROKAR_LIPOPROTEIN"/>
    <property type="match status" value="1"/>
</dbReference>
<dbReference type="AlphaFoldDB" id="J9GQL8"/>
<accession>J9GQL8</accession>
<name>J9GQL8_9ZZZZ</name>
<gene>
    <name evidence="1" type="ORF">EVA_01788</name>
</gene>
<dbReference type="SUPFAM" id="SSF48452">
    <property type="entry name" value="TPR-like"/>
    <property type="match status" value="1"/>
</dbReference>
<evidence type="ECO:0000313" key="1">
    <source>
        <dbReference type="EMBL" id="EJX10104.1"/>
    </source>
</evidence>
<dbReference type="Pfam" id="PF12741">
    <property type="entry name" value="SusD-like"/>
    <property type="match status" value="1"/>
</dbReference>